<evidence type="ECO:0000256" key="8">
    <source>
        <dbReference type="ARBA" id="ARBA00023136"/>
    </source>
</evidence>
<reference evidence="18 19" key="1">
    <citation type="submission" date="2016-03" db="EMBL/GenBank/DDBJ databases">
        <title>How can Kluyveromyces marxianus grow so fast - potential evolutionary course in Saccharomyces Complex revealed by comparative genomics.</title>
        <authorList>
            <person name="Mo W."/>
            <person name="Lu W."/>
            <person name="Yang X."/>
            <person name="Qi J."/>
            <person name="Lv H."/>
        </authorList>
    </citation>
    <scope>NUCLEOTIDE SEQUENCE [LARGE SCALE GENOMIC DNA]</scope>
    <source>
        <strain evidence="18 19">FIM1</strain>
    </source>
</reference>
<dbReference type="InterPro" id="IPR017168">
    <property type="entry name" value="CHR-like"/>
</dbReference>
<accession>A0ABX6ETW8</accession>
<dbReference type="PANTHER" id="PTHR10963">
    <property type="entry name" value="GLYCOSYL HYDROLASE-RELATED"/>
    <property type="match status" value="1"/>
</dbReference>
<feature type="region of interest" description="Disordered" evidence="15">
    <location>
        <begin position="340"/>
        <end position="415"/>
    </location>
</feature>
<dbReference type="SUPFAM" id="SSF49899">
    <property type="entry name" value="Concanavalin A-like lectins/glucanases"/>
    <property type="match status" value="1"/>
</dbReference>
<name>A0ABX6ETW8_KLUMA</name>
<evidence type="ECO:0000256" key="12">
    <source>
        <dbReference type="ARBA" id="ARBA00023316"/>
    </source>
</evidence>
<organism evidence="18 19">
    <name type="scientific">Kluyveromyces marxianus</name>
    <name type="common">Yeast</name>
    <name type="synonym">Candida kefyr</name>
    <dbReference type="NCBI Taxonomy" id="4911"/>
    <lineage>
        <taxon>Eukaryota</taxon>
        <taxon>Fungi</taxon>
        <taxon>Dikarya</taxon>
        <taxon>Ascomycota</taxon>
        <taxon>Saccharomycotina</taxon>
        <taxon>Saccharomycetes</taxon>
        <taxon>Saccharomycetales</taxon>
        <taxon>Saccharomycetaceae</taxon>
        <taxon>Kluyveromyces</taxon>
    </lineage>
</organism>
<evidence type="ECO:0000256" key="4">
    <source>
        <dbReference type="ARBA" id="ARBA00022676"/>
    </source>
</evidence>
<dbReference type="Proteomes" id="UP000422736">
    <property type="component" value="Chromosome 3"/>
</dbReference>
<dbReference type="EMBL" id="CP015056">
    <property type="protein sequence ID" value="QGN15291.1"/>
    <property type="molecule type" value="Genomic_DNA"/>
</dbReference>
<dbReference type="PIRSF" id="PIRSF037299">
    <property type="entry name" value="Glycosidase_CRH1_prd"/>
    <property type="match status" value="1"/>
</dbReference>
<dbReference type="GO" id="GO:0016798">
    <property type="term" value="F:hydrolase activity, acting on glycosyl bonds"/>
    <property type="evidence" value="ECO:0007669"/>
    <property type="project" value="UniProtKB-KW"/>
</dbReference>
<dbReference type="InterPro" id="IPR000757">
    <property type="entry name" value="Beta-glucanase-like"/>
</dbReference>
<protein>
    <recommendedName>
        <fullName evidence="14">Crh-like protein</fullName>
        <ecNumber evidence="14">3.2.-.-</ecNumber>
    </recommendedName>
</protein>
<evidence type="ECO:0000256" key="3">
    <source>
        <dbReference type="ARBA" id="ARBA00022622"/>
    </source>
</evidence>
<dbReference type="PROSITE" id="PS51762">
    <property type="entry name" value="GH16_2"/>
    <property type="match status" value="1"/>
</dbReference>
<dbReference type="CDD" id="cd02183">
    <property type="entry name" value="GH16_fungal_CRH1_transglycosylase"/>
    <property type="match status" value="1"/>
</dbReference>
<dbReference type="Gene3D" id="2.60.120.200">
    <property type="match status" value="1"/>
</dbReference>
<evidence type="ECO:0000256" key="15">
    <source>
        <dbReference type="SAM" id="MobiDB-lite"/>
    </source>
</evidence>
<evidence type="ECO:0000256" key="14">
    <source>
        <dbReference type="PIRNR" id="PIRNR037299"/>
    </source>
</evidence>
<evidence type="ECO:0000256" key="11">
    <source>
        <dbReference type="ARBA" id="ARBA00023295"/>
    </source>
</evidence>
<evidence type="ECO:0000256" key="13">
    <source>
        <dbReference type="ARBA" id="ARBA00038074"/>
    </source>
</evidence>
<dbReference type="PANTHER" id="PTHR10963:SF22">
    <property type="entry name" value="GLYCOSIDASE CRH2-RELATED"/>
    <property type="match status" value="1"/>
</dbReference>
<keyword evidence="6 16" id="KW-0732">Signal</keyword>
<evidence type="ECO:0000313" key="18">
    <source>
        <dbReference type="EMBL" id="QGN15291.1"/>
    </source>
</evidence>
<dbReference type="CDD" id="cd06923">
    <property type="entry name" value="ChtBD1_GH16"/>
    <property type="match status" value="1"/>
</dbReference>
<keyword evidence="19" id="KW-1185">Reference proteome</keyword>
<keyword evidence="12" id="KW-0961">Cell wall biogenesis/degradation</keyword>
<proteinExistence type="inferred from homology"/>
<keyword evidence="7 14" id="KW-0378">Hydrolase</keyword>
<keyword evidence="8 14" id="KW-0472">Membrane</keyword>
<feature type="compositionally biased region" description="Low complexity" evidence="15">
    <location>
        <begin position="354"/>
        <end position="394"/>
    </location>
</feature>
<keyword evidence="3" id="KW-0336">GPI-anchor</keyword>
<evidence type="ECO:0000256" key="2">
    <source>
        <dbReference type="ARBA" id="ARBA00004589"/>
    </source>
</evidence>
<sequence>MKCFIKGLAILSIALKAVSADSEVTCSEDSHCPEDKPCCNQYGTCGSGSFCLGGCNPKFSYKKEACMPLPACQNSETVFSNYKSKLASAYTYLGDYTKANWTYEGYPMDYDDENALILAMPKNSGGTVLSSTRYVWYGNVKARFKASHGGGVVSAFIMFSSVQDEIDYEWVGVDTQKVQTNWYWQGALNYTNSKNLTATSYDDDYHVYEIDWKEDAVTWLVDGQPGRTLFKNETYNETSKQYNYPQTPARIQLSIWPGGNATNAPGTIAWAGGLIDWDSQDIQENGYYYSIVESVNITCYDPPAGVKKNGTQVYQYTGDDDYMEGGVFLSNANTVLKDYDNSGLDDNTPDKKSSSSSSSSATKTSSSSSSASTSSSKSDSKSQTQTQAKSSSTTESNEGHQADNSSAVSETAESTSSSSSAAVTGFVQNMATASASGSTTASGSPSKAAGSNNTPFSFGMSLVSLLFFFI</sequence>
<feature type="domain" description="GH16" evidence="17">
    <location>
        <begin position="62"/>
        <end position="286"/>
    </location>
</feature>
<evidence type="ECO:0000256" key="6">
    <source>
        <dbReference type="ARBA" id="ARBA00022729"/>
    </source>
</evidence>
<feature type="signal peptide" evidence="16">
    <location>
        <begin position="1"/>
        <end position="20"/>
    </location>
</feature>
<gene>
    <name evidence="18" type="primary">UTR2</name>
    <name evidence="18" type="ORF">FIM1_1980</name>
</gene>
<keyword evidence="5" id="KW-0808">Transferase</keyword>
<keyword evidence="11 18" id="KW-0326">Glycosidase</keyword>
<evidence type="ECO:0000256" key="16">
    <source>
        <dbReference type="SAM" id="SignalP"/>
    </source>
</evidence>
<dbReference type="InterPro" id="IPR013320">
    <property type="entry name" value="ConA-like_dom_sf"/>
</dbReference>
<keyword evidence="4" id="KW-0328">Glycosyltransferase</keyword>
<feature type="chain" id="PRO_5045147474" description="Crh-like protein" evidence="16">
    <location>
        <begin position="21"/>
        <end position="470"/>
    </location>
</feature>
<feature type="compositionally biased region" description="Low complexity" evidence="15">
    <location>
        <begin position="405"/>
        <end position="415"/>
    </location>
</feature>
<evidence type="ECO:0000313" key="19">
    <source>
        <dbReference type="Proteomes" id="UP000422736"/>
    </source>
</evidence>
<evidence type="ECO:0000256" key="7">
    <source>
        <dbReference type="ARBA" id="ARBA00022801"/>
    </source>
</evidence>
<dbReference type="EC" id="3.2.-.-" evidence="14"/>
<comment type="similarity">
    <text evidence="13">Belongs to the glycosyl hydrolase 16 family. CRH1 subfamily.</text>
</comment>
<dbReference type="InterPro" id="IPR050546">
    <property type="entry name" value="Glycosyl_Hydrlase_16"/>
</dbReference>
<dbReference type="Pfam" id="PF00722">
    <property type="entry name" value="Glyco_hydro_16"/>
    <property type="match status" value="1"/>
</dbReference>
<keyword evidence="9" id="KW-0325">Glycoprotein</keyword>
<evidence type="ECO:0000256" key="5">
    <source>
        <dbReference type="ARBA" id="ARBA00022679"/>
    </source>
</evidence>
<evidence type="ECO:0000256" key="9">
    <source>
        <dbReference type="ARBA" id="ARBA00023180"/>
    </source>
</evidence>
<evidence type="ECO:0000256" key="1">
    <source>
        <dbReference type="ARBA" id="ARBA00000822"/>
    </source>
</evidence>
<comment type="catalytic activity">
    <reaction evidence="1">
        <text>Random endo-hydrolysis of N-acetyl-beta-D-glucosaminide (1-&gt;4)-beta-linkages in chitin and chitodextrins.</text>
        <dbReference type="EC" id="3.2.1.14"/>
    </reaction>
</comment>
<evidence type="ECO:0000259" key="17">
    <source>
        <dbReference type="PROSITE" id="PS51762"/>
    </source>
</evidence>
<evidence type="ECO:0000256" key="10">
    <source>
        <dbReference type="ARBA" id="ARBA00023288"/>
    </source>
</evidence>
<comment type="subcellular location">
    <subcellularLocation>
        <location evidence="2">Membrane</location>
        <topology evidence="2">Lipid-anchor</topology>
        <topology evidence="2">GPI-anchor</topology>
    </subcellularLocation>
</comment>
<keyword evidence="10" id="KW-0449">Lipoprotein</keyword>
<reference evidence="18 19" key="2">
    <citation type="submission" date="2019-11" db="EMBL/GenBank/DDBJ databases">
        <authorList>
            <person name="Lu H."/>
        </authorList>
    </citation>
    <scope>NUCLEOTIDE SEQUENCE [LARGE SCALE GENOMIC DNA]</scope>
    <source>
        <strain evidence="18 19">FIM1</strain>
    </source>
</reference>